<dbReference type="InterPro" id="IPR052927">
    <property type="entry name" value="DCC_oxidoreductase"/>
</dbReference>
<gene>
    <name evidence="1" type="ORF">H1191_13270</name>
</gene>
<comment type="caution">
    <text evidence="1">The sequence shown here is derived from an EMBL/GenBank/DDBJ whole genome shotgun (WGS) entry which is preliminary data.</text>
</comment>
<dbReference type="InterPro" id="IPR007263">
    <property type="entry name" value="DCC1-like"/>
</dbReference>
<dbReference type="PANTHER" id="PTHR33639:SF2">
    <property type="entry name" value="DUF393 DOMAIN-CONTAINING PROTEIN"/>
    <property type="match status" value="1"/>
</dbReference>
<accession>A0A7W1WSL8</accession>
<reference evidence="1 2" key="1">
    <citation type="submission" date="2020-07" db="EMBL/GenBank/DDBJ databases">
        <authorList>
            <person name="Feng H."/>
        </authorList>
    </citation>
    <scope>NUCLEOTIDE SEQUENCE [LARGE SCALE GENOMIC DNA]</scope>
    <source>
        <strain evidence="2">s-10</strain>
    </source>
</reference>
<dbReference type="AlphaFoldDB" id="A0A7W1WSL8"/>
<dbReference type="PANTHER" id="PTHR33639">
    <property type="entry name" value="THIOL-DISULFIDE OXIDOREDUCTASE DCC"/>
    <property type="match status" value="1"/>
</dbReference>
<keyword evidence="2" id="KW-1185">Reference proteome</keyword>
<dbReference type="RefSeq" id="WP_181752545.1">
    <property type="nucleotide sequence ID" value="NZ_JACEIQ010000013.1"/>
</dbReference>
<organism evidence="1 2">
    <name type="scientific">Paenactinomyces guangxiensis</name>
    <dbReference type="NCBI Taxonomy" id="1490290"/>
    <lineage>
        <taxon>Bacteria</taxon>
        <taxon>Bacillati</taxon>
        <taxon>Bacillota</taxon>
        <taxon>Bacilli</taxon>
        <taxon>Bacillales</taxon>
        <taxon>Thermoactinomycetaceae</taxon>
        <taxon>Paenactinomyces</taxon>
    </lineage>
</organism>
<dbReference type="Proteomes" id="UP000535491">
    <property type="component" value="Unassembled WGS sequence"/>
</dbReference>
<dbReference type="Pfam" id="PF04134">
    <property type="entry name" value="DCC1-like"/>
    <property type="match status" value="1"/>
</dbReference>
<sequence>MQPHQLDTDRAVILFDGVCNFCNKWVNLVIRHDPHGEFHFASLQSETGQSLLSANGLQSADLDSIVLIDKDGCFTHSTAVLRICRKLDGWWKFLYFFIIVPRPLRNIVYRWVAKHRYQFFGKQDSCMIPTKEIRSRFLDLSP</sequence>
<proteinExistence type="predicted"/>
<name>A0A7W1WSL8_9BACL</name>
<dbReference type="EMBL" id="JACEIQ010000013">
    <property type="protein sequence ID" value="MBA4495277.1"/>
    <property type="molecule type" value="Genomic_DNA"/>
</dbReference>
<evidence type="ECO:0000313" key="2">
    <source>
        <dbReference type="Proteomes" id="UP000535491"/>
    </source>
</evidence>
<dbReference type="GO" id="GO:0015035">
    <property type="term" value="F:protein-disulfide reductase activity"/>
    <property type="evidence" value="ECO:0007669"/>
    <property type="project" value="InterPro"/>
</dbReference>
<evidence type="ECO:0000313" key="1">
    <source>
        <dbReference type="EMBL" id="MBA4495277.1"/>
    </source>
</evidence>
<protein>
    <submittedName>
        <fullName evidence="1">Thiol-disulfide oxidoreductase DCC family protein</fullName>
    </submittedName>
</protein>